<dbReference type="FunFam" id="1.25.50.20:FF:000002">
    <property type="entry name" value="Aminopeptidase"/>
    <property type="match status" value="1"/>
</dbReference>
<dbReference type="PRINTS" id="PR00756">
    <property type="entry name" value="ALADIPTASE"/>
</dbReference>
<dbReference type="CDD" id="cd09601">
    <property type="entry name" value="M1_APN-Q_like"/>
    <property type="match status" value="1"/>
</dbReference>
<dbReference type="InterPro" id="IPR042097">
    <property type="entry name" value="Aminopeptidase_N-like_N_sf"/>
</dbReference>
<dbReference type="GO" id="GO:0042277">
    <property type="term" value="F:peptide binding"/>
    <property type="evidence" value="ECO:0007669"/>
    <property type="project" value="TreeGrafter"/>
</dbReference>
<evidence type="ECO:0000256" key="3">
    <source>
        <dbReference type="ARBA" id="ARBA00022670"/>
    </source>
</evidence>
<dbReference type="Gene3D" id="1.10.390.10">
    <property type="entry name" value="Neutral Protease Domain 2"/>
    <property type="match status" value="1"/>
</dbReference>
<dbReference type="Pfam" id="PF11838">
    <property type="entry name" value="ERAP1_C"/>
    <property type="match status" value="1"/>
</dbReference>
<evidence type="ECO:0000256" key="9">
    <source>
        <dbReference type="PIRSR" id="PIRSR634016-3"/>
    </source>
</evidence>
<name>A0A0J9X3E7_GEOCN</name>
<dbReference type="FunFam" id="1.10.390.10:FF:000001">
    <property type="entry name" value="Aminopeptidase"/>
    <property type="match status" value="1"/>
</dbReference>
<dbReference type="PANTHER" id="PTHR11533:SF171">
    <property type="entry name" value="AMINOPEPTIDASE"/>
    <property type="match status" value="1"/>
</dbReference>
<dbReference type="FunFam" id="2.60.40.1730:FF:000002">
    <property type="entry name" value="Aminopeptidase"/>
    <property type="match status" value="1"/>
</dbReference>
<dbReference type="GO" id="GO:0070006">
    <property type="term" value="F:metalloaminopeptidase activity"/>
    <property type="evidence" value="ECO:0007669"/>
    <property type="project" value="TreeGrafter"/>
</dbReference>
<proteinExistence type="inferred from homology"/>
<feature type="active site" description="Proton acceptor" evidence="8">
    <location>
        <position position="317"/>
    </location>
</feature>
<keyword evidence="6 9" id="KW-0862">Zinc</keyword>
<dbReference type="GO" id="GO:0043171">
    <property type="term" value="P:peptide catabolic process"/>
    <property type="evidence" value="ECO:0007669"/>
    <property type="project" value="TreeGrafter"/>
</dbReference>
<reference evidence="15" key="1">
    <citation type="submission" date="2014-03" db="EMBL/GenBank/DDBJ databases">
        <authorList>
            <person name="Casaregola S."/>
        </authorList>
    </citation>
    <scope>NUCLEOTIDE SEQUENCE [LARGE SCALE GENOMIC DNA]</scope>
    <source>
        <strain evidence="15">CLIB 918</strain>
    </source>
</reference>
<dbReference type="GO" id="GO:0005737">
    <property type="term" value="C:cytoplasm"/>
    <property type="evidence" value="ECO:0007669"/>
    <property type="project" value="TreeGrafter"/>
</dbReference>
<keyword evidence="3 11" id="KW-0645">Protease</keyword>
<comment type="similarity">
    <text evidence="1 11">Belongs to the peptidase M1 family.</text>
</comment>
<evidence type="ECO:0000256" key="1">
    <source>
        <dbReference type="ARBA" id="ARBA00010136"/>
    </source>
</evidence>
<keyword evidence="16" id="KW-1185">Reference proteome</keyword>
<dbReference type="GO" id="GO:0016020">
    <property type="term" value="C:membrane"/>
    <property type="evidence" value="ECO:0007669"/>
    <property type="project" value="TreeGrafter"/>
</dbReference>
<keyword evidence="4 9" id="KW-0479">Metal-binding</keyword>
<gene>
    <name evidence="15" type="ORF">BN980_GECA01s11021g</name>
</gene>
<dbReference type="STRING" id="1173061.A0A0J9X3E7"/>
<feature type="binding site" evidence="9">
    <location>
        <position position="320"/>
    </location>
    <ligand>
        <name>Zn(2+)</name>
        <dbReference type="ChEBI" id="CHEBI:29105"/>
        <note>catalytic</note>
    </ligand>
</feature>
<keyword evidence="5 11" id="KW-0378">Hydrolase</keyword>
<organism evidence="15 16">
    <name type="scientific">Geotrichum candidum</name>
    <name type="common">Oospora lactis</name>
    <name type="synonym">Dipodascus geotrichum</name>
    <dbReference type="NCBI Taxonomy" id="1173061"/>
    <lineage>
        <taxon>Eukaryota</taxon>
        <taxon>Fungi</taxon>
        <taxon>Dikarya</taxon>
        <taxon>Ascomycota</taxon>
        <taxon>Saccharomycotina</taxon>
        <taxon>Dipodascomycetes</taxon>
        <taxon>Dipodascales</taxon>
        <taxon>Dipodascaceae</taxon>
        <taxon>Geotrichum</taxon>
    </lineage>
</organism>
<evidence type="ECO:0000256" key="10">
    <source>
        <dbReference type="PIRSR" id="PIRSR634016-4"/>
    </source>
</evidence>
<dbReference type="Proteomes" id="UP000242525">
    <property type="component" value="Unassembled WGS sequence"/>
</dbReference>
<feature type="domain" description="Peptidase M1 membrane alanine aminopeptidase" evidence="12">
    <location>
        <begin position="245"/>
        <end position="461"/>
    </location>
</feature>
<keyword evidence="2 11" id="KW-0031">Aminopeptidase</keyword>
<dbReference type="SUPFAM" id="SSF55486">
    <property type="entry name" value="Metalloproteases ('zincins'), catalytic domain"/>
    <property type="match status" value="1"/>
</dbReference>
<feature type="binding site" evidence="9">
    <location>
        <position position="339"/>
    </location>
    <ligand>
        <name>Zn(2+)</name>
        <dbReference type="ChEBI" id="CHEBI:29105"/>
        <note>catalytic</note>
    </ligand>
</feature>
<evidence type="ECO:0000256" key="4">
    <source>
        <dbReference type="ARBA" id="ARBA00022723"/>
    </source>
</evidence>
<dbReference type="Gene3D" id="1.25.50.20">
    <property type="match status" value="1"/>
</dbReference>
<dbReference type="GO" id="GO:0006508">
    <property type="term" value="P:proteolysis"/>
    <property type="evidence" value="ECO:0007669"/>
    <property type="project" value="UniProtKB-KW"/>
</dbReference>
<sequence length="882" mass="98618">MCGTDVSTQRDVLPAGLKPIHYDLKLTEINVDKLTFVGHVDIEYESTQDVSAVHLNTADLDIKSAFVIVDDTPIPVTAINHESATQVSTLELAEPIKQTESSVFVSIDYIGKIQSDMAGFYRSKYKDGEGKESIMLSTQFEATDARKAFPCADEPGLKATFEVSIAVSDPNWTVLGNMPVASSTTENGITTVKFERTPIMSTYLLAWAIGELEYIEGFTEREYNGRKVPVRVYTVKGLSKEGKLALDTATKVIDYFSDVFEIDYALPKCDLLAVPEFSAGAMENWGLITYNTTALLFNEETSDSSYRVWVLEVVAHELAHQWFGNLVTMSWWNELWLNEGYATYASWLAIDHLHPEWQVFSKFVTDSLQGALGLDSLRTSHPIDVPVKSALDVNQIFDNISYLKGASVIRMISTELGDDVFIKGVSNYLKKHAYGNCTTIDLWNALSDVSGVDVNAAIGTWTLKVGFPLITVTENDNGDVVLRQDRFLGSGDVTEEENQTIWWVPLSISSGPESAEVLSDVPATLESREITIPGLAKRDFFLLNKDVTGVYRVKYSQERLEKITSNIQKLSLNDKIGLLADAAAGASAGVSKTDNLLSVILALKKETNYNLWCEILSQYSSLKTKAFEQPKEVIKGLEAFIRDVISFNLERLGWEFPEGEDYLTVELRSSLISTAMANGHTEAIELAKKKFFAWKNGDKKAIHPSIREAVFRTAISNAEGEELKEVYDAILHEFQHPPTVDAAVMALRSLGRVKNTEYLDRSLQLILTDAVPAQDVFYLVGSVAINPVGRWHMWEFLKTNWDTLFARYGSNFSSFNYIVRAAIVRFASQKAYDDVEAFFKTKDTKGFERIVEQGLDIIKTSAKWIDRDADAIRAWLEKHQYA</sequence>
<dbReference type="InterPro" id="IPR027268">
    <property type="entry name" value="Peptidase_M4/M1_CTD_sf"/>
</dbReference>
<dbReference type="InterPro" id="IPR045357">
    <property type="entry name" value="Aminopeptidase_N-like_N"/>
</dbReference>
<comment type="cofactor">
    <cofactor evidence="9 11">
        <name>Zn(2+)</name>
        <dbReference type="ChEBI" id="CHEBI:29105"/>
    </cofactor>
    <text evidence="9 11">Binds 1 zinc ion per subunit.</text>
</comment>
<dbReference type="Gene3D" id="2.60.40.1730">
    <property type="entry name" value="tricorn interacting facor f3 domain"/>
    <property type="match status" value="1"/>
</dbReference>
<dbReference type="InterPro" id="IPR001930">
    <property type="entry name" value="Peptidase_M1"/>
</dbReference>
<dbReference type="GO" id="GO:0008270">
    <property type="term" value="F:zinc ion binding"/>
    <property type="evidence" value="ECO:0007669"/>
    <property type="project" value="UniProtKB-UniRule"/>
</dbReference>
<feature type="binding site" evidence="9">
    <location>
        <position position="316"/>
    </location>
    <ligand>
        <name>Zn(2+)</name>
        <dbReference type="ChEBI" id="CHEBI:29105"/>
        <note>catalytic</note>
    </ligand>
</feature>
<evidence type="ECO:0000256" key="8">
    <source>
        <dbReference type="PIRSR" id="PIRSR634016-1"/>
    </source>
</evidence>
<dbReference type="InterPro" id="IPR014782">
    <property type="entry name" value="Peptidase_M1_dom"/>
</dbReference>
<evidence type="ECO:0000313" key="15">
    <source>
        <dbReference type="EMBL" id="CDO51710.1"/>
    </source>
</evidence>
<dbReference type="InterPro" id="IPR050344">
    <property type="entry name" value="Peptidase_M1_aminopeptidases"/>
</dbReference>
<evidence type="ECO:0000259" key="12">
    <source>
        <dbReference type="Pfam" id="PF01433"/>
    </source>
</evidence>
<feature type="domain" description="Aminopeptidase N-like N-terminal" evidence="14">
    <location>
        <begin position="18"/>
        <end position="204"/>
    </location>
</feature>
<keyword evidence="7 11" id="KW-0482">Metalloprotease</keyword>
<dbReference type="EMBL" id="CCBN010000001">
    <property type="protein sequence ID" value="CDO51710.1"/>
    <property type="molecule type" value="Genomic_DNA"/>
</dbReference>
<dbReference type="PANTHER" id="PTHR11533">
    <property type="entry name" value="PROTEASE M1 ZINC METALLOPROTEASE"/>
    <property type="match status" value="1"/>
</dbReference>
<feature type="site" description="Transition state stabilizer" evidence="10">
    <location>
        <position position="402"/>
    </location>
</feature>
<dbReference type="SUPFAM" id="SSF63737">
    <property type="entry name" value="Leukotriene A4 hydrolase N-terminal domain"/>
    <property type="match status" value="1"/>
</dbReference>
<evidence type="ECO:0000256" key="2">
    <source>
        <dbReference type="ARBA" id="ARBA00022438"/>
    </source>
</evidence>
<evidence type="ECO:0000313" key="16">
    <source>
        <dbReference type="Proteomes" id="UP000242525"/>
    </source>
</evidence>
<evidence type="ECO:0000259" key="13">
    <source>
        <dbReference type="Pfam" id="PF11838"/>
    </source>
</evidence>
<feature type="domain" description="ERAP1-like C-terminal" evidence="13">
    <location>
        <begin position="540"/>
        <end position="859"/>
    </location>
</feature>
<evidence type="ECO:0000256" key="5">
    <source>
        <dbReference type="ARBA" id="ARBA00022801"/>
    </source>
</evidence>
<evidence type="ECO:0000259" key="14">
    <source>
        <dbReference type="Pfam" id="PF17900"/>
    </source>
</evidence>
<dbReference type="InterPro" id="IPR034016">
    <property type="entry name" value="M1_APN-typ"/>
</dbReference>
<evidence type="ECO:0000256" key="11">
    <source>
        <dbReference type="RuleBase" id="RU364040"/>
    </source>
</evidence>
<evidence type="ECO:0000256" key="6">
    <source>
        <dbReference type="ARBA" id="ARBA00022833"/>
    </source>
</evidence>
<dbReference type="Pfam" id="PF17900">
    <property type="entry name" value="Peptidase_M1_N"/>
    <property type="match status" value="1"/>
</dbReference>
<dbReference type="Pfam" id="PF01433">
    <property type="entry name" value="Peptidase_M1"/>
    <property type="match status" value="1"/>
</dbReference>
<dbReference type="OrthoDB" id="10031169at2759"/>
<evidence type="ECO:0000256" key="7">
    <source>
        <dbReference type="ARBA" id="ARBA00023049"/>
    </source>
</evidence>
<comment type="caution">
    <text evidence="15">The sequence shown here is derived from an EMBL/GenBank/DDBJ whole genome shotgun (WGS) entry which is preliminary data.</text>
</comment>
<accession>A0A0J9X3E7</accession>
<dbReference type="Gene3D" id="2.60.40.1910">
    <property type="match status" value="1"/>
</dbReference>
<dbReference type="EC" id="3.4.11.-" evidence="11"/>
<dbReference type="InterPro" id="IPR024571">
    <property type="entry name" value="ERAP1-like_C_dom"/>
</dbReference>
<dbReference type="AlphaFoldDB" id="A0A0J9X3E7"/>
<protein>
    <recommendedName>
        <fullName evidence="11">Aminopeptidase</fullName>
        <ecNumber evidence="11">3.4.11.-</ecNumber>
    </recommendedName>
</protein>